<dbReference type="AlphaFoldDB" id="A0ABC9FDQ4"/>
<feature type="region of interest" description="Disordered" evidence="2">
    <location>
        <begin position="34"/>
        <end position="58"/>
    </location>
</feature>
<keyword evidence="3" id="KW-1133">Transmembrane helix</keyword>
<evidence type="ECO:0000256" key="3">
    <source>
        <dbReference type="SAM" id="Phobius"/>
    </source>
</evidence>
<dbReference type="EMBL" id="OZ075116">
    <property type="protein sequence ID" value="CAL5073177.1"/>
    <property type="molecule type" value="Genomic_DNA"/>
</dbReference>
<protein>
    <submittedName>
        <fullName evidence="4">Uncharacterized protein</fullName>
    </submittedName>
</protein>
<evidence type="ECO:0000313" key="5">
    <source>
        <dbReference type="Proteomes" id="UP001497457"/>
    </source>
</evidence>
<dbReference type="PANTHER" id="PTHR36383:SF1">
    <property type="entry name" value="PROTEIN, PUTATIVE-RELATED"/>
    <property type="match status" value="1"/>
</dbReference>
<proteinExistence type="predicted"/>
<gene>
    <name evidence="4" type="ORF">URODEC1_LOCUS104450</name>
</gene>
<keyword evidence="5" id="KW-1185">Reference proteome</keyword>
<evidence type="ECO:0000256" key="2">
    <source>
        <dbReference type="SAM" id="MobiDB-lite"/>
    </source>
</evidence>
<evidence type="ECO:0000313" key="4">
    <source>
        <dbReference type="EMBL" id="CAL5073177.1"/>
    </source>
</evidence>
<accession>A0ABC9FDQ4</accession>
<evidence type="ECO:0000256" key="1">
    <source>
        <dbReference type="SAM" id="Coils"/>
    </source>
</evidence>
<feature type="compositionally biased region" description="Gly residues" evidence="2">
    <location>
        <begin position="40"/>
        <end position="55"/>
    </location>
</feature>
<sequence length="307" mass="33367">MQRAALLRPLVGSPLLPAGPLAARRRCRFHGGIRMRSATGEGGSGPGDGGGGGEVDGAAASWLSSAVGEKVDELLRREENRALLEGVEDAERRVERARAALADIERQEAAARLAREEVRRLEKRRDEIEESQRELRQAREMIDEAERSLSSSLVEGSFGDVSSGDIDEDSERLESVKAAAVSSIVGVLASLPVSFYEVQDLPQLFLRSSVVFISCALFGVTFRYAVRRDLDNIQLKTGAPAAFAFVRGLAMLESGQTLELSTDTLISIALDGAVSVVENIFIFLPAAVALDFCFKTRFLSPFPRRKQ</sequence>
<organism evidence="4 5">
    <name type="scientific">Urochloa decumbens</name>
    <dbReference type="NCBI Taxonomy" id="240449"/>
    <lineage>
        <taxon>Eukaryota</taxon>
        <taxon>Viridiplantae</taxon>
        <taxon>Streptophyta</taxon>
        <taxon>Embryophyta</taxon>
        <taxon>Tracheophyta</taxon>
        <taxon>Spermatophyta</taxon>
        <taxon>Magnoliopsida</taxon>
        <taxon>Liliopsida</taxon>
        <taxon>Poales</taxon>
        <taxon>Poaceae</taxon>
        <taxon>PACMAD clade</taxon>
        <taxon>Panicoideae</taxon>
        <taxon>Panicodae</taxon>
        <taxon>Paniceae</taxon>
        <taxon>Melinidinae</taxon>
        <taxon>Urochloa</taxon>
    </lineage>
</organism>
<keyword evidence="3" id="KW-0812">Transmembrane</keyword>
<feature type="transmembrane region" description="Helical" evidence="3">
    <location>
        <begin position="204"/>
        <end position="226"/>
    </location>
</feature>
<reference evidence="4" key="1">
    <citation type="submission" date="2024-10" db="EMBL/GenBank/DDBJ databases">
        <authorList>
            <person name="Ryan C."/>
        </authorList>
    </citation>
    <scope>NUCLEOTIDE SEQUENCE [LARGE SCALE GENOMIC DNA]</scope>
</reference>
<dbReference type="PANTHER" id="PTHR36383">
    <property type="entry name" value="OS09G0529350 PROTEIN"/>
    <property type="match status" value="1"/>
</dbReference>
<keyword evidence="1" id="KW-0175">Coiled coil</keyword>
<feature type="coiled-coil region" evidence="1">
    <location>
        <begin position="80"/>
        <end position="155"/>
    </location>
</feature>
<keyword evidence="3" id="KW-0472">Membrane</keyword>
<name>A0ABC9FDQ4_9POAL</name>
<dbReference type="Proteomes" id="UP001497457">
    <property type="component" value="Chromosome 6rd"/>
</dbReference>